<protein>
    <recommendedName>
        <fullName evidence="5">Putative glutamate--cysteine ligase 2</fullName>
        <ecNumber evidence="5">6.3.2.2</ecNumber>
    </recommendedName>
    <alternativeName>
        <fullName evidence="5">Gamma-glutamylcysteine synthetase 2</fullName>
        <shortName evidence="5">GCS 2</shortName>
        <shortName evidence="5">Gamma-GCS 2</shortName>
    </alternativeName>
</protein>
<organism evidence="7 8">
    <name type="scientific">Streptomyces flaveolus</name>
    <dbReference type="NCBI Taxonomy" id="67297"/>
    <lineage>
        <taxon>Bacteria</taxon>
        <taxon>Bacillati</taxon>
        <taxon>Actinomycetota</taxon>
        <taxon>Actinomycetes</taxon>
        <taxon>Kitasatosporales</taxon>
        <taxon>Streptomycetaceae</taxon>
        <taxon>Streptomyces</taxon>
    </lineage>
</organism>
<comment type="similarity">
    <text evidence="5">Belongs to the glutamate--cysteine ligase type 2 family. YbdK subfamily.</text>
</comment>
<dbReference type="InterPro" id="IPR050141">
    <property type="entry name" value="GCL_type2/YbdK_subfam"/>
</dbReference>
<evidence type="ECO:0000256" key="1">
    <source>
        <dbReference type="ARBA" id="ARBA00022598"/>
    </source>
</evidence>
<evidence type="ECO:0000256" key="2">
    <source>
        <dbReference type="ARBA" id="ARBA00022741"/>
    </source>
</evidence>
<dbReference type="PANTHER" id="PTHR36510:SF1">
    <property type="entry name" value="GLUTAMATE--CYSTEINE LIGASE 2-RELATED"/>
    <property type="match status" value="1"/>
</dbReference>
<keyword evidence="2 5" id="KW-0547">Nucleotide-binding</keyword>
<accession>A0ABV1VDT7</accession>
<dbReference type="InterPro" id="IPR006336">
    <property type="entry name" value="GCS2"/>
</dbReference>
<comment type="caution">
    <text evidence="7">The sequence shown here is derived from an EMBL/GenBank/DDBJ whole genome shotgun (WGS) entry which is preliminary data.</text>
</comment>
<reference evidence="7 8" key="1">
    <citation type="submission" date="2024-06" db="EMBL/GenBank/DDBJ databases">
        <title>The Natural Products Discovery Center: Release of the First 8490 Sequenced Strains for Exploring Actinobacteria Biosynthetic Diversity.</title>
        <authorList>
            <person name="Kalkreuter E."/>
            <person name="Kautsar S.A."/>
            <person name="Yang D."/>
            <person name="Bader C.D."/>
            <person name="Teijaro C.N."/>
            <person name="Fluegel L."/>
            <person name="Davis C.M."/>
            <person name="Simpson J.R."/>
            <person name="Lauterbach L."/>
            <person name="Steele A.D."/>
            <person name="Gui C."/>
            <person name="Meng S."/>
            <person name="Li G."/>
            <person name="Viehrig K."/>
            <person name="Ye F."/>
            <person name="Su P."/>
            <person name="Kiefer A.F."/>
            <person name="Nichols A."/>
            <person name="Cepeda A.J."/>
            <person name="Yan W."/>
            <person name="Fan B."/>
            <person name="Jiang Y."/>
            <person name="Adhikari A."/>
            <person name="Zheng C.-J."/>
            <person name="Schuster L."/>
            <person name="Cowan T.M."/>
            <person name="Smanski M.J."/>
            <person name="Chevrette M.G."/>
            <person name="De Carvalho L.P.S."/>
            <person name="Shen B."/>
        </authorList>
    </citation>
    <scope>NUCLEOTIDE SEQUENCE [LARGE SCALE GENOMIC DNA]</scope>
    <source>
        <strain evidence="7 8">NPDC000632</strain>
    </source>
</reference>
<evidence type="ECO:0000313" key="8">
    <source>
        <dbReference type="Proteomes" id="UP001490330"/>
    </source>
</evidence>
<evidence type="ECO:0000256" key="4">
    <source>
        <dbReference type="ARBA" id="ARBA00048819"/>
    </source>
</evidence>
<feature type="region of interest" description="Disordered" evidence="6">
    <location>
        <begin position="359"/>
        <end position="396"/>
    </location>
</feature>
<evidence type="ECO:0000313" key="7">
    <source>
        <dbReference type="EMBL" id="MER6904657.1"/>
    </source>
</evidence>
<dbReference type="InterPro" id="IPR014746">
    <property type="entry name" value="Gln_synth/guanido_kin_cat_dom"/>
</dbReference>
<dbReference type="RefSeq" id="WP_318216925.1">
    <property type="nucleotide sequence ID" value="NZ_JBEPCO010000004.1"/>
</dbReference>
<dbReference type="InterPro" id="IPR011793">
    <property type="entry name" value="YbdK"/>
</dbReference>
<dbReference type="PANTHER" id="PTHR36510">
    <property type="entry name" value="GLUTAMATE--CYSTEINE LIGASE 2-RELATED"/>
    <property type="match status" value="1"/>
</dbReference>
<dbReference type="NCBIfam" id="NF010041">
    <property type="entry name" value="PRK13517.1-1"/>
    <property type="match status" value="1"/>
</dbReference>
<evidence type="ECO:0000256" key="3">
    <source>
        <dbReference type="ARBA" id="ARBA00022840"/>
    </source>
</evidence>
<comment type="function">
    <text evidence="5">ATP-dependent carboxylate-amine ligase which exhibits weak glutamate--cysteine ligase activity.</text>
</comment>
<gene>
    <name evidence="7" type="ORF">ABT322_12920</name>
</gene>
<dbReference type="EC" id="6.3.2.2" evidence="5"/>
<evidence type="ECO:0000256" key="5">
    <source>
        <dbReference type="HAMAP-Rule" id="MF_01609"/>
    </source>
</evidence>
<dbReference type="Pfam" id="PF04107">
    <property type="entry name" value="GCS2"/>
    <property type="match status" value="1"/>
</dbReference>
<dbReference type="HAMAP" id="MF_01609">
    <property type="entry name" value="Glu_cys_ligase_2"/>
    <property type="match status" value="1"/>
</dbReference>
<dbReference type="GO" id="GO:0004357">
    <property type="term" value="F:glutamate-cysteine ligase activity"/>
    <property type="evidence" value="ECO:0007669"/>
    <property type="project" value="UniProtKB-EC"/>
</dbReference>
<dbReference type="NCBIfam" id="TIGR02050">
    <property type="entry name" value="gshA_cyan_rel"/>
    <property type="match status" value="1"/>
</dbReference>
<dbReference type="SUPFAM" id="SSF55931">
    <property type="entry name" value="Glutamine synthetase/guanido kinase"/>
    <property type="match status" value="1"/>
</dbReference>
<comment type="catalytic activity">
    <reaction evidence="4 5">
        <text>L-cysteine + L-glutamate + ATP = gamma-L-glutamyl-L-cysteine + ADP + phosphate + H(+)</text>
        <dbReference type="Rhea" id="RHEA:13285"/>
        <dbReference type="ChEBI" id="CHEBI:15378"/>
        <dbReference type="ChEBI" id="CHEBI:29985"/>
        <dbReference type="ChEBI" id="CHEBI:30616"/>
        <dbReference type="ChEBI" id="CHEBI:35235"/>
        <dbReference type="ChEBI" id="CHEBI:43474"/>
        <dbReference type="ChEBI" id="CHEBI:58173"/>
        <dbReference type="ChEBI" id="CHEBI:456216"/>
        <dbReference type="EC" id="6.3.2.2"/>
    </reaction>
</comment>
<dbReference type="Gene3D" id="3.30.590.20">
    <property type="match status" value="1"/>
</dbReference>
<evidence type="ECO:0000256" key="6">
    <source>
        <dbReference type="SAM" id="MobiDB-lite"/>
    </source>
</evidence>
<proteinExistence type="inferred from homology"/>
<dbReference type="EMBL" id="JBEPCV010000009">
    <property type="protein sequence ID" value="MER6904657.1"/>
    <property type="molecule type" value="Genomic_DNA"/>
</dbReference>
<keyword evidence="3 5" id="KW-0067">ATP-binding</keyword>
<keyword evidence="1 5" id="KW-0436">Ligase</keyword>
<name>A0ABV1VDT7_9ACTN</name>
<keyword evidence="8" id="KW-1185">Reference proteome</keyword>
<sequence length="396" mass="42641">MTVRIGVEEEFHLVQVETGLLAARADAVLKGLPEQTFTTELQQAAVETNSAVHTSLDGLYDDLTRTRRTLDTAASAHGLAVVAAGTVPLGRPGDTPPTAGVRYRRMADEYRMVADEQLICGAQVHVDVPDRDTAVRVMCEVSPWLPVLLAVSASSPFWVGADTGYASWRTMLWQRWPTAGPIGCFVDAAAYDAAVRSLVDSGVISDPGMIYYDIRPSDHQQTLELRICDSCPRAETVVLVAGLFRALVTEARQRLESPAAPRCPGRHEWLRAATWRAARSGLEGSLVDPDTGHEASAAHVVHGLLNKLRPVLTANGDWGTVRSLAEQALADGSAARRMRRVAETDVLLACTDLLIAETRGGGRGSRRPAQRLAGHISPGRMGADAPRARPARTPGR</sequence>
<dbReference type="Proteomes" id="UP001490330">
    <property type="component" value="Unassembled WGS sequence"/>
</dbReference>